<dbReference type="Gene3D" id="1.10.10.1320">
    <property type="entry name" value="Anti-sigma factor, zinc-finger domain"/>
    <property type="match status" value="1"/>
</dbReference>
<dbReference type="Pfam" id="PF13490">
    <property type="entry name" value="zf-HC2"/>
    <property type="match status" value="1"/>
</dbReference>
<sequence length="546" mass="60729">MSTPIDEEIHDRLHAFVDGELEPAEAEAFRDHLGECTRCQEEMEDVLQLQSLGEQLARQQASPPLRNTSRPEKAPRARAFRTVWAHRTWLASAVGVSLAAALLLVLPRLSGSEEWGPEALALGPTRSLEGRLSWRGTSTYRPYAVNRSGNERPTDPVPLKVLVRLEEEGDFQGVAAAHLLRGEREQAAEALERAPSTPDADSDRALALLSKGELEAALILLEDVLERDPNHSAALWNRGLVLRELELNLLAAQAFTRVAERNEPGWSTEARERAASLKARTEARSRRWEVARDANKALLEKGTPLPEGTLRDAPSLAREHLYLSVWSAPSAQRLRELLPLARELDAHYGARVLEPYVERMARRDFRQRGPLAATFSEVLAGRSAPGAAETFIRNIQAAGETDLLLGALPLLGLLPARLDEYTRAARELGDPWFLMNVELRRAEAQFAETRLGEAEATVLTALPECERQGLDARCGELESFLTHLYTVQHRLVEAREHALHGGQRARATNNMELETRFLQHLSDISRDRGAFALARAYLNEAASRLP</sequence>
<feature type="domain" description="Putative zinc-finger" evidence="1">
    <location>
        <begin position="7"/>
        <end position="40"/>
    </location>
</feature>
<dbReference type="RefSeq" id="WP_002622826.1">
    <property type="nucleotide sequence ID" value="NZ_ANAH02000011.1"/>
</dbReference>
<dbReference type="InterPro" id="IPR027383">
    <property type="entry name" value="Znf_put"/>
</dbReference>
<dbReference type="Proteomes" id="UP000011682">
    <property type="component" value="Unassembled WGS sequence"/>
</dbReference>
<accession>S9PF87</accession>
<dbReference type="EMBL" id="ANAH02000011">
    <property type="protein sequence ID" value="EPX61032.1"/>
    <property type="molecule type" value="Genomic_DNA"/>
</dbReference>
<dbReference type="AlphaFoldDB" id="S9PF87"/>
<reference evidence="2" key="1">
    <citation type="submission" date="2013-05" db="EMBL/GenBank/DDBJ databases">
        <title>Genome assembly of Cystobacter fuscus DSM 2262.</title>
        <authorList>
            <person name="Sharma G."/>
            <person name="Khatri I."/>
            <person name="Kaur C."/>
            <person name="Mayilraj S."/>
            <person name="Subramanian S."/>
        </authorList>
    </citation>
    <scope>NUCLEOTIDE SEQUENCE [LARGE SCALE GENOMIC DNA]</scope>
    <source>
        <strain evidence="2">DSM 2262</strain>
    </source>
</reference>
<keyword evidence="3" id="KW-1185">Reference proteome</keyword>
<protein>
    <recommendedName>
        <fullName evidence="1">Putative zinc-finger domain-containing protein</fullName>
    </recommendedName>
</protein>
<evidence type="ECO:0000313" key="2">
    <source>
        <dbReference type="EMBL" id="EPX61032.1"/>
    </source>
</evidence>
<comment type="caution">
    <text evidence="2">The sequence shown here is derived from an EMBL/GenBank/DDBJ whole genome shotgun (WGS) entry which is preliminary data.</text>
</comment>
<dbReference type="InterPro" id="IPR011990">
    <property type="entry name" value="TPR-like_helical_dom_sf"/>
</dbReference>
<evidence type="ECO:0000259" key="1">
    <source>
        <dbReference type="Pfam" id="PF13490"/>
    </source>
</evidence>
<dbReference type="InterPro" id="IPR041916">
    <property type="entry name" value="Anti_sigma_zinc_sf"/>
</dbReference>
<dbReference type="SUPFAM" id="SSF48452">
    <property type="entry name" value="TPR-like"/>
    <property type="match status" value="1"/>
</dbReference>
<dbReference type="Gene3D" id="1.25.40.10">
    <property type="entry name" value="Tetratricopeptide repeat domain"/>
    <property type="match status" value="1"/>
</dbReference>
<dbReference type="OrthoDB" id="5526017at2"/>
<organism evidence="2 3">
    <name type="scientific">Cystobacter fuscus (strain ATCC 25194 / DSM 2262 / NBRC 100088 / M29)</name>
    <dbReference type="NCBI Taxonomy" id="1242864"/>
    <lineage>
        <taxon>Bacteria</taxon>
        <taxon>Pseudomonadati</taxon>
        <taxon>Myxococcota</taxon>
        <taxon>Myxococcia</taxon>
        <taxon>Myxococcales</taxon>
        <taxon>Cystobacterineae</taxon>
        <taxon>Archangiaceae</taxon>
        <taxon>Cystobacter</taxon>
    </lineage>
</organism>
<name>S9PF87_CYSF2</name>
<dbReference type="eggNOG" id="COG0457">
    <property type="taxonomic scope" value="Bacteria"/>
</dbReference>
<proteinExistence type="predicted"/>
<evidence type="ECO:0000313" key="3">
    <source>
        <dbReference type="Proteomes" id="UP000011682"/>
    </source>
</evidence>
<gene>
    <name evidence="2" type="ORF">D187_001684</name>
</gene>